<keyword evidence="4 8" id="KW-0949">S-adenosyl-L-methionine</keyword>
<dbReference type="OrthoDB" id="6169313at2"/>
<dbReference type="PRINTS" id="PR01549">
    <property type="entry name" value="AUTOINDCRSYN"/>
</dbReference>
<dbReference type="EC" id="2.3.1.184" evidence="1 8"/>
<proteinExistence type="inferred from homology"/>
<dbReference type="GO" id="GO:0007165">
    <property type="term" value="P:signal transduction"/>
    <property type="evidence" value="ECO:0007669"/>
    <property type="project" value="TreeGrafter"/>
</dbReference>
<dbReference type="Pfam" id="PF00765">
    <property type="entry name" value="Autoind_synth"/>
    <property type="match status" value="1"/>
</dbReference>
<evidence type="ECO:0000256" key="3">
    <source>
        <dbReference type="ARBA" id="ARBA00022679"/>
    </source>
</evidence>
<keyword evidence="10" id="KW-1185">Reference proteome</keyword>
<keyword evidence="5 7" id="KW-0071">Autoinducer synthesis</keyword>
<comment type="caution">
    <text evidence="9">The sequence shown here is derived from an EMBL/GenBank/DDBJ whole genome shotgun (WGS) entry which is preliminary data.</text>
</comment>
<evidence type="ECO:0000256" key="7">
    <source>
        <dbReference type="PROSITE-ProRule" id="PRU00533"/>
    </source>
</evidence>
<keyword evidence="2 7" id="KW-0673">Quorum sensing</keyword>
<evidence type="ECO:0000313" key="9">
    <source>
        <dbReference type="EMBL" id="RCS22796.1"/>
    </source>
</evidence>
<evidence type="ECO:0000256" key="4">
    <source>
        <dbReference type="ARBA" id="ARBA00022691"/>
    </source>
</evidence>
<dbReference type="InterPro" id="IPR018311">
    <property type="entry name" value="Autoind_synth_CS"/>
</dbReference>
<dbReference type="Gene3D" id="3.40.630.30">
    <property type="match status" value="1"/>
</dbReference>
<organism evidence="9 10">
    <name type="scientific">Phyllobacterium salinisoli</name>
    <dbReference type="NCBI Taxonomy" id="1899321"/>
    <lineage>
        <taxon>Bacteria</taxon>
        <taxon>Pseudomonadati</taxon>
        <taxon>Pseudomonadota</taxon>
        <taxon>Alphaproteobacteria</taxon>
        <taxon>Hyphomicrobiales</taxon>
        <taxon>Phyllobacteriaceae</taxon>
        <taxon>Phyllobacterium</taxon>
    </lineage>
</organism>
<dbReference type="AlphaFoldDB" id="A0A368K069"/>
<dbReference type="InterPro" id="IPR001690">
    <property type="entry name" value="Autoind_synthase"/>
</dbReference>
<reference evidence="9 10" key="1">
    <citation type="submission" date="2018-07" db="EMBL/GenBank/DDBJ databases">
        <title>The draft genome of Phyllobacterium salinisoli.</title>
        <authorList>
            <person name="Liu L."/>
            <person name="Li L."/>
            <person name="Zhang X."/>
            <person name="Liang L."/>
        </authorList>
    </citation>
    <scope>NUCLEOTIDE SEQUENCE [LARGE SCALE GENOMIC DNA]</scope>
    <source>
        <strain evidence="9 10">LLAN61</strain>
    </source>
</reference>
<dbReference type="RefSeq" id="WP_114441315.1">
    <property type="nucleotide sequence ID" value="NZ_QOZG01000006.1"/>
</dbReference>
<dbReference type="GO" id="GO:0009372">
    <property type="term" value="P:quorum sensing"/>
    <property type="evidence" value="ECO:0007669"/>
    <property type="project" value="UniProtKB-UniRule"/>
</dbReference>
<dbReference type="PROSITE" id="PS00949">
    <property type="entry name" value="AUTOINDUCER_SYNTH_1"/>
    <property type="match status" value="1"/>
</dbReference>
<dbReference type="PANTHER" id="PTHR39322">
    <property type="entry name" value="ACYL-HOMOSERINE-LACTONE SYNTHASE"/>
    <property type="match status" value="1"/>
</dbReference>
<evidence type="ECO:0000256" key="8">
    <source>
        <dbReference type="RuleBase" id="RU361135"/>
    </source>
</evidence>
<accession>A0A368K069</accession>
<evidence type="ECO:0000313" key="10">
    <source>
        <dbReference type="Proteomes" id="UP000253420"/>
    </source>
</evidence>
<name>A0A368K069_9HYPH</name>
<dbReference type="EMBL" id="QOZG01000006">
    <property type="protein sequence ID" value="RCS22796.1"/>
    <property type="molecule type" value="Genomic_DNA"/>
</dbReference>
<protein>
    <recommendedName>
        <fullName evidence="1 8">Acyl-homoserine-lactone synthase</fullName>
        <ecNumber evidence="1 8">2.3.1.184</ecNumber>
    </recommendedName>
    <alternativeName>
        <fullName evidence="8">Autoinducer synthesis protein</fullName>
    </alternativeName>
</protein>
<dbReference type="GO" id="GO:0061579">
    <property type="term" value="F:N-acyl homoserine lactone synthase activity"/>
    <property type="evidence" value="ECO:0007669"/>
    <property type="project" value="UniProtKB-UniRule"/>
</dbReference>
<comment type="catalytic activity">
    <reaction evidence="6 8">
        <text>a fatty acyl-[ACP] + S-adenosyl-L-methionine = an N-acyl-L-homoserine lactone + S-methyl-5'-thioadenosine + holo-[ACP] + H(+)</text>
        <dbReference type="Rhea" id="RHEA:10096"/>
        <dbReference type="Rhea" id="RHEA-COMP:9685"/>
        <dbReference type="Rhea" id="RHEA-COMP:14125"/>
        <dbReference type="ChEBI" id="CHEBI:15378"/>
        <dbReference type="ChEBI" id="CHEBI:17509"/>
        <dbReference type="ChEBI" id="CHEBI:55474"/>
        <dbReference type="ChEBI" id="CHEBI:59789"/>
        <dbReference type="ChEBI" id="CHEBI:64479"/>
        <dbReference type="ChEBI" id="CHEBI:138651"/>
        <dbReference type="EC" id="2.3.1.184"/>
    </reaction>
</comment>
<dbReference type="InterPro" id="IPR016181">
    <property type="entry name" value="Acyl_CoA_acyltransferase"/>
</dbReference>
<evidence type="ECO:0000256" key="2">
    <source>
        <dbReference type="ARBA" id="ARBA00022654"/>
    </source>
</evidence>
<keyword evidence="3 8" id="KW-0808">Transferase</keyword>
<gene>
    <name evidence="9" type="ORF">DUT91_14920</name>
</gene>
<evidence type="ECO:0000256" key="6">
    <source>
        <dbReference type="ARBA" id="ARBA00048576"/>
    </source>
</evidence>
<dbReference type="Proteomes" id="UP000253420">
    <property type="component" value="Unassembled WGS sequence"/>
</dbReference>
<sequence length="338" mass="37376">MIKALSTIHRYVFPEIFGQMHRARAMAFHGRLGWDVEVENGLEMDSYDRDEDAIYLIALDHFEQSTASLRLLPTTGSTMIKGEFADLFDEPIDIERPTTWECTRFCVHPMETPTSGDASAELLLGLYQLCRLAGIESIVGIYDRRMTRVYSRIGWSPSPVACGQGGKEGLLLGLWDVTPEATRKLRSSGSSSAPVIEFSLLPLALPPAKTSHAAPDEVSPMYKHVAEAFVPVSHAKSVAEKVCARASDYCRLIGATGADRLLHFRNARAILRPTDEGLHFRVEAQDFITFYGVRTLLQGSLSAMTFPGAAVEWHPDDSVPFDAMQGGSENERNWLGGR</sequence>
<dbReference type="PANTHER" id="PTHR39322:SF1">
    <property type="entry name" value="ISOVALERYL-HOMOSERINE LACTONE SYNTHASE"/>
    <property type="match status" value="1"/>
</dbReference>
<dbReference type="PROSITE" id="PS51187">
    <property type="entry name" value="AUTOINDUCER_SYNTH_2"/>
    <property type="match status" value="1"/>
</dbReference>
<evidence type="ECO:0000256" key="1">
    <source>
        <dbReference type="ARBA" id="ARBA00012340"/>
    </source>
</evidence>
<evidence type="ECO:0000256" key="5">
    <source>
        <dbReference type="ARBA" id="ARBA00022929"/>
    </source>
</evidence>
<dbReference type="SUPFAM" id="SSF55729">
    <property type="entry name" value="Acyl-CoA N-acyltransferases (Nat)"/>
    <property type="match status" value="1"/>
</dbReference>
<comment type="similarity">
    <text evidence="7 8">Belongs to the autoinducer synthase family.</text>
</comment>